<reference evidence="5 6" key="1">
    <citation type="submission" date="2017-11" db="EMBL/GenBank/DDBJ databases">
        <title>De-novo sequencing of pomegranate (Punica granatum L.) genome.</title>
        <authorList>
            <person name="Akparov Z."/>
            <person name="Amiraslanov A."/>
            <person name="Hajiyeva S."/>
            <person name="Abbasov M."/>
            <person name="Kaur K."/>
            <person name="Hamwieh A."/>
            <person name="Solovyev V."/>
            <person name="Salamov A."/>
            <person name="Braich B."/>
            <person name="Kosarev P."/>
            <person name="Mahmoud A."/>
            <person name="Hajiyev E."/>
            <person name="Babayeva S."/>
            <person name="Izzatullayeva V."/>
            <person name="Mammadov A."/>
            <person name="Mammadov A."/>
            <person name="Sharifova S."/>
            <person name="Ojaghi J."/>
            <person name="Eynullazada K."/>
            <person name="Bayramov B."/>
            <person name="Abdulazimova A."/>
            <person name="Shahmuradov I."/>
        </authorList>
    </citation>
    <scope>NUCLEOTIDE SEQUENCE [LARGE SCALE GENOMIC DNA]</scope>
    <source>
        <strain evidence="6">cv. AG2017</strain>
        <tissue evidence="5">Leaf</tissue>
    </source>
</reference>
<dbReference type="PANTHER" id="PTHR45980">
    <property type="match status" value="1"/>
</dbReference>
<dbReference type="EMBL" id="PGOL01006819">
    <property type="protein sequence ID" value="PKI33253.1"/>
    <property type="molecule type" value="Genomic_DNA"/>
</dbReference>
<feature type="domain" description="Protease Do-like PDZ" evidence="4">
    <location>
        <begin position="2"/>
        <end position="125"/>
    </location>
</feature>
<dbReference type="GO" id="GO:0004252">
    <property type="term" value="F:serine-type endopeptidase activity"/>
    <property type="evidence" value="ECO:0007669"/>
    <property type="project" value="TreeGrafter"/>
</dbReference>
<evidence type="ECO:0000259" key="4">
    <source>
        <dbReference type="Pfam" id="PF17815"/>
    </source>
</evidence>
<evidence type="ECO:0000313" key="6">
    <source>
        <dbReference type="Proteomes" id="UP000233551"/>
    </source>
</evidence>
<keyword evidence="6" id="KW-1185">Reference proteome</keyword>
<gene>
    <name evidence="5" type="ORF">CRG98_046357</name>
</gene>
<keyword evidence="2" id="KW-0378">Hydrolase</keyword>
<comment type="caution">
    <text evidence="5">The sequence shown here is derived from an EMBL/GenBank/DDBJ whole genome shotgun (WGS) entry which is preliminary data.</text>
</comment>
<dbReference type="PANTHER" id="PTHR45980:SF19">
    <property type="entry name" value="PEPTIDASE DO-RELATED"/>
    <property type="match status" value="1"/>
</dbReference>
<proteinExistence type="predicted"/>
<evidence type="ECO:0000256" key="2">
    <source>
        <dbReference type="ARBA" id="ARBA00022801"/>
    </source>
</evidence>
<dbReference type="Proteomes" id="UP000233551">
    <property type="component" value="Unassembled WGS sequence"/>
</dbReference>
<evidence type="ECO:0000256" key="3">
    <source>
        <dbReference type="ARBA" id="ARBA00022825"/>
    </source>
</evidence>
<evidence type="ECO:0000313" key="5">
    <source>
        <dbReference type="EMBL" id="PKI33253.1"/>
    </source>
</evidence>
<sequence>MVLILPMMEQYGKDYEYEAPVKLLDKLLHSMPQSPDEQLVVVSQVLVADINIGYEDIVNTQVLAFNGKPVKNLKSLASMVESCEEEFLKFDLEYQQIVVLRTKVAKEATLDILKTHCIPSAMSDDLKT</sequence>
<dbReference type="GO" id="GO:0006508">
    <property type="term" value="P:proteolysis"/>
    <property type="evidence" value="ECO:0007669"/>
    <property type="project" value="UniProtKB-KW"/>
</dbReference>
<evidence type="ECO:0000256" key="1">
    <source>
        <dbReference type="ARBA" id="ARBA00022670"/>
    </source>
</evidence>
<dbReference type="AlphaFoldDB" id="A0A2I0HNV7"/>
<keyword evidence="1" id="KW-0645">Protease</keyword>
<dbReference type="Gene3D" id="3.20.190.20">
    <property type="match status" value="1"/>
</dbReference>
<accession>A0A2I0HNV7</accession>
<dbReference type="Pfam" id="PF17815">
    <property type="entry name" value="PDZ_3"/>
    <property type="match status" value="1"/>
</dbReference>
<name>A0A2I0HNV7_PUNGR</name>
<keyword evidence="3" id="KW-0720">Serine protease</keyword>
<dbReference type="STRING" id="22663.A0A2I0HNV7"/>
<dbReference type="InterPro" id="IPR041517">
    <property type="entry name" value="DEGP_PDZ"/>
</dbReference>
<dbReference type="InterPro" id="IPR046449">
    <property type="entry name" value="DEGP_PDZ_sf"/>
</dbReference>
<organism evidence="5 6">
    <name type="scientific">Punica granatum</name>
    <name type="common">Pomegranate</name>
    <dbReference type="NCBI Taxonomy" id="22663"/>
    <lineage>
        <taxon>Eukaryota</taxon>
        <taxon>Viridiplantae</taxon>
        <taxon>Streptophyta</taxon>
        <taxon>Embryophyta</taxon>
        <taxon>Tracheophyta</taxon>
        <taxon>Spermatophyta</taxon>
        <taxon>Magnoliopsida</taxon>
        <taxon>eudicotyledons</taxon>
        <taxon>Gunneridae</taxon>
        <taxon>Pentapetalae</taxon>
        <taxon>rosids</taxon>
        <taxon>malvids</taxon>
        <taxon>Myrtales</taxon>
        <taxon>Lythraceae</taxon>
        <taxon>Punica</taxon>
    </lineage>
</organism>
<protein>
    <recommendedName>
        <fullName evidence="4">Protease Do-like PDZ domain-containing protein</fullName>
    </recommendedName>
</protein>